<organism evidence="6 7">
    <name type="scientific">Crepidotus variabilis</name>
    <dbReference type="NCBI Taxonomy" id="179855"/>
    <lineage>
        <taxon>Eukaryota</taxon>
        <taxon>Fungi</taxon>
        <taxon>Dikarya</taxon>
        <taxon>Basidiomycota</taxon>
        <taxon>Agaricomycotina</taxon>
        <taxon>Agaricomycetes</taxon>
        <taxon>Agaricomycetidae</taxon>
        <taxon>Agaricales</taxon>
        <taxon>Agaricineae</taxon>
        <taxon>Crepidotaceae</taxon>
        <taxon>Crepidotus</taxon>
    </lineage>
</organism>
<dbReference type="GO" id="GO:1901605">
    <property type="term" value="P:alpha-amino acid metabolic process"/>
    <property type="evidence" value="ECO:0007669"/>
    <property type="project" value="TreeGrafter"/>
</dbReference>
<evidence type="ECO:0000313" key="6">
    <source>
        <dbReference type="EMBL" id="KAF9522389.1"/>
    </source>
</evidence>
<dbReference type="PANTHER" id="PTHR42790:SF1">
    <property type="entry name" value="AROMATIC AMINO ACID AMINOTRANSFERASE, HYPOTHETICAL (EUROFUNG)"/>
    <property type="match status" value="1"/>
</dbReference>
<proteinExistence type="inferred from homology"/>
<protein>
    <submittedName>
        <fullName evidence="6">Pyridoxal phosphate-dependent transferase</fullName>
    </submittedName>
</protein>
<gene>
    <name evidence="6" type="ORF">CPB83DRAFT_911346</name>
</gene>
<dbReference type="InterPro" id="IPR050859">
    <property type="entry name" value="Class-I_PLP-dep_aminotransf"/>
</dbReference>
<dbReference type="Proteomes" id="UP000807306">
    <property type="component" value="Unassembled WGS sequence"/>
</dbReference>
<dbReference type="AlphaFoldDB" id="A0A9P6E4G4"/>
<dbReference type="GO" id="GO:0008483">
    <property type="term" value="F:transaminase activity"/>
    <property type="evidence" value="ECO:0007669"/>
    <property type="project" value="UniProtKB-KW"/>
</dbReference>
<dbReference type="OrthoDB" id="691673at2759"/>
<comment type="similarity">
    <text evidence="2">Belongs to the class-I pyridoxal-phosphate-dependent aminotransferase family.</text>
</comment>
<comment type="caution">
    <text evidence="6">The sequence shown here is derived from an EMBL/GenBank/DDBJ whole genome shotgun (WGS) entry which is preliminary data.</text>
</comment>
<keyword evidence="7" id="KW-1185">Reference proteome</keyword>
<keyword evidence="4 6" id="KW-0808">Transferase</keyword>
<evidence type="ECO:0000313" key="7">
    <source>
        <dbReference type="Proteomes" id="UP000807306"/>
    </source>
</evidence>
<sequence>MLYEGLVLSYLRRYDYQGRVVRLDTFSKTLAPGCRLGWITCLPIFAERIERASETATQAPCGFSQSLVSALLMQWKYDGFIRWAHGLAQQYTRRRSLFIDLLGQQFDLQPEATSANSKDHGHTVYLAYRKNPKYFPSPRSRDDKEVPVFSFVPPLSGMFVWLTFHFDDRLLSLTKGEETIEQRFWAVVAKEGLLIGPGYMFAADPSVPARDHRTGHFRISFSSVEDHVMADAVQRLASAVDNFYNV</sequence>
<evidence type="ECO:0000256" key="5">
    <source>
        <dbReference type="ARBA" id="ARBA00022898"/>
    </source>
</evidence>
<dbReference type="Gene3D" id="3.40.640.10">
    <property type="entry name" value="Type I PLP-dependent aspartate aminotransferase-like (Major domain)"/>
    <property type="match status" value="1"/>
</dbReference>
<evidence type="ECO:0000256" key="1">
    <source>
        <dbReference type="ARBA" id="ARBA00001933"/>
    </source>
</evidence>
<dbReference type="PANTHER" id="PTHR42790">
    <property type="entry name" value="AMINOTRANSFERASE"/>
    <property type="match status" value="1"/>
</dbReference>
<keyword evidence="3" id="KW-0032">Aminotransferase</keyword>
<keyword evidence="5" id="KW-0663">Pyridoxal phosphate</keyword>
<accession>A0A9P6E4G4</accession>
<dbReference type="InterPro" id="IPR015421">
    <property type="entry name" value="PyrdxlP-dep_Trfase_major"/>
</dbReference>
<dbReference type="InterPro" id="IPR015424">
    <property type="entry name" value="PyrdxlP-dep_Trfase"/>
</dbReference>
<comment type="cofactor">
    <cofactor evidence="1">
        <name>pyridoxal 5'-phosphate</name>
        <dbReference type="ChEBI" id="CHEBI:597326"/>
    </cofactor>
</comment>
<evidence type="ECO:0000256" key="4">
    <source>
        <dbReference type="ARBA" id="ARBA00022679"/>
    </source>
</evidence>
<evidence type="ECO:0000256" key="3">
    <source>
        <dbReference type="ARBA" id="ARBA00022576"/>
    </source>
</evidence>
<dbReference type="SUPFAM" id="SSF53383">
    <property type="entry name" value="PLP-dependent transferases"/>
    <property type="match status" value="1"/>
</dbReference>
<evidence type="ECO:0000256" key="2">
    <source>
        <dbReference type="ARBA" id="ARBA00007441"/>
    </source>
</evidence>
<name>A0A9P6E4G4_9AGAR</name>
<reference evidence="6" key="1">
    <citation type="submission" date="2020-11" db="EMBL/GenBank/DDBJ databases">
        <authorList>
            <consortium name="DOE Joint Genome Institute"/>
            <person name="Ahrendt S."/>
            <person name="Riley R."/>
            <person name="Andreopoulos W."/>
            <person name="Labutti K."/>
            <person name="Pangilinan J."/>
            <person name="Ruiz-Duenas F.J."/>
            <person name="Barrasa J.M."/>
            <person name="Sanchez-Garcia M."/>
            <person name="Camarero S."/>
            <person name="Miyauchi S."/>
            <person name="Serrano A."/>
            <person name="Linde D."/>
            <person name="Babiker R."/>
            <person name="Drula E."/>
            <person name="Ayuso-Fernandez I."/>
            <person name="Pacheco R."/>
            <person name="Padilla G."/>
            <person name="Ferreira P."/>
            <person name="Barriuso J."/>
            <person name="Kellner H."/>
            <person name="Castanera R."/>
            <person name="Alfaro M."/>
            <person name="Ramirez L."/>
            <person name="Pisabarro A.G."/>
            <person name="Kuo A."/>
            <person name="Tritt A."/>
            <person name="Lipzen A."/>
            <person name="He G."/>
            <person name="Yan M."/>
            <person name="Ng V."/>
            <person name="Cullen D."/>
            <person name="Martin F."/>
            <person name="Rosso M.-N."/>
            <person name="Henrissat B."/>
            <person name="Hibbett D."/>
            <person name="Martinez A.T."/>
            <person name="Grigoriev I.V."/>
        </authorList>
    </citation>
    <scope>NUCLEOTIDE SEQUENCE</scope>
    <source>
        <strain evidence="6">CBS 506.95</strain>
    </source>
</reference>
<dbReference type="EMBL" id="MU157947">
    <property type="protein sequence ID" value="KAF9522389.1"/>
    <property type="molecule type" value="Genomic_DNA"/>
</dbReference>